<dbReference type="Proteomes" id="UP000000709">
    <property type="component" value="Unassembled WGS sequence"/>
</dbReference>
<protein>
    <submittedName>
        <fullName evidence="2">Uncharacterized protein</fullName>
    </submittedName>
</protein>
<dbReference type="KEGG" id="spaa:SPAPADRAFT_60583"/>
<keyword evidence="3" id="KW-1185">Reference proteome</keyword>
<evidence type="ECO:0000313" key="2">
    <source>
        <dbReference type="EMBL" id="EGW33241.1"/>
    </source>
</evidence>
<dbReference type="AlphaFoldDB" id="G3ALJ8"/>
<dbReference type="InterPro" id="IPR013183">
    <property type="entry name" value="Hsk3-like"/>
</dbReference>
<dbReference type="GO" id="GO:0042729">
    <property type="term" value="C:DASH complex"/>
    <property type="evidence" value="ECO:0007669"/>
    <property type="project" value="TreeGrafter"/>
</dbReference>
<dbReference type="GO" id="GO:0008608">
    <property type="term" value="P:attachment of spindle microtubules to kinetochore"/>
    <property type="evidence" value="ECO:0007669"/>
    <property type="project" value="InterPro"/>
</dbReference>
<dbReference type="OMA" id="ANIADFH"/>
<gene>
    <name evidence="2" type="ORF">SPAPADRAFT_60583</name>
</gene>
<dbReference type="GO" id="GO:0051010">
    <property type="term" value="F:microtubule plus-end binding"/>
    <property type="evidence" value="ECO:0007669"/>
    <property type="project" value="TreeGrafter"/>
</dbReference>
<accession>G3ALJ8</accession>
<proteinExistence type="predicted"/>
<dbReference type="EMBL" id="GL996501">
    <property type="protein sequence ID" value="EGW33241.1"/>
    <property type="molecule type" value="Genomic_DNA"/>
</dbReference>
<dbReference type="HOGENOM" id="CLU_2484745_0_0_1"/>
<feature type="region of interest" description="Disordered" evidence="1">
    <location>
        <begin position="67"/>
        <end position="87"/>
    </location>
</feature>
<organism evidence="3">
    <name type="scientific">Spathaspora passalidarum (strain NRRL Y-27907 / 11-Y1)</name>
    <dbReference type="NCBI Taxonomy" id="619300"/>
    <lineage>
        <taxon>Eukaryota</taxon>
        <taxon>Fungi</taxon>
        <taxon>Dikarya</taxon>
        <taxon>Ascomycota</taxon>
        <taxon>Saccharomycotina</taxon>
        <taxon>Pichiomycetes</taxon>
        <taxon>Debaryomycetaceae</taxon>
        <taxon>Spathaspora</taxon>
    </lineage>
</organism>
<dbReference type="PANTHER" id="PTHR28289:SF1">
    <property type="entry name" value="DASH COMPLEX SUBUNIT HSK3"/>
    <property type="match status" value="1"/>
</dbReference>
<evidence type="ECO:0000256" key="1">
    <source>
        <dbReference type="SAM" id="MobiDB-lite"/>
    </source>
</evidence>
<dbReference type="GeneID" id="18873477"/>
<evidence type="ECO:0000313" key="3">
    <source>
        <dbReference type="Proteomes" id="UP000000709"/>
    </source>
</evidence>
<feature type="compositionally biased region" description="Acidic residues" evidence="1">
    <location>
        <begin position="67"/>
        <end position="78"/>
    </location>
</feature>
<dbReference type="InterPro" id="IPR042332">
    <property type="entry name" value="Hsk3"/>
</dbReference>
<dbReference type="PANTHER" id="PTHR28289">
    <property type="entry name" value="DASH COMPLEX SUBUNIT HSK3"/>
    <property type="match status" value="1"/>
</dbReference>
<dbReference type="eggNOG" id="ENOG502SGDH">
    <property type="taxonomic scope" value="Eukaryota"/>
</dbReference>
<dbReference type="Pfam" id="PF08227">
    <property type="entry name" value="DASH_Hsk3"/>
    <property type="match status" value="1"/>
</dbReference>
<reference evidence="2 3" key="1">
    <citation type="journal article" date="2011" name="Proc. Natl. Acad. Sci. U.S.A.">
        <title>Comparative genomics of xylose-fermenting fungi for enhanced biofuel production.</title>
        <authorList>
            <person name="Wohlbach D.J."/>
            <person name="Kuo A."/>
            <person name="Sato T.K."/>
            <person name="Potts K.M."/>
            <person name="Salamov A.A."/>
            <person name="LaButti K.M."/>
            <person name="Sun H."/>
            <person name="Clum A."/>
            <person name="Pangilinan J.L."/>
            <person name="Lindquist E.A."/>
            <person name="Lucas S."/>
            <person name="Lapidus A."/>
            <person name="Jin M."/>
            <person name="Gunawan C."/>
            <person name="Balan V."/>
            <person name="Dale B.E."/>
            <person name="Jeffries T.W."/>
            <person name="Zinkel R."/>
            <person name="Barry K.W."/>
            <person name="Grigoriev I.V."/>
            <person name="Gasch A.P."/>
        </authorList>
    </citation>
    <scope>NUCLEOTIDE SEQUENCE [LARGE SCALE GENOMIC DNA]</scope>
    <source>
        <strain evidence="3">NRRL Y-27907 / 11-Y1</strain>
    </source>
</reference>
<name>G3ALJ8_SPAPN</name>
<sequence>MSNKSQEVEKQAERQLSHLNSQVGQLHANIADFHELLTTTASQYEMIEKLGKMQAHFLLAANSYFEEENSRDDVDADAETGGNTPYV</sequence>
<dbReference type="RefSeq" id="XP_007374756.1">
    <property type="nucleotide sequence ID" value="XM_007374694.1"/>
</dbReference>
<dbReference type="InParanoid" id="G3ALJ8"/>